<feature type="domain" description="GHMP kinase C-terminal" evidence="15">
    <location>
        <begin position="196"/>
        <end position="270"/>
    </location>
</feature>
<dbReference type="InterPro" id="IPR013750">
    <property type="entry name" value="GHMP_kinase_C_dom"/>
</dbReference>
<accession>A0A0X8FMJ4</accession>
<gene>
    <name evidence="13" type="primary">thrB</name>
    <name evidence="16" type="ORF">AWM75_06465</name>
</gene>
<evidence type="ECO:0000313" key="16">
    <source>
        <dbReference type="EMBL" id="AMC00065.1"/>
    </source>
</evidence>
<dbReference type="OrthoDB" id="9769912at2"/>
<keyword evidence="10 13" id="KW-0067">ATP-binding</keyword>
<evidence type="ECO:0000256" key="8">
    <source>
        <dbReference type="ARBA" id="ARBA00022741"/>
    </source>
</evidence>
<evidence type="ECO:0000256" key="9">
    <source>
        <dbReference type="ARBA" id="ARBA00022777"/>
    </source>
</evidence>
<dbReference type="GO" id="GO:0005524">
    <property type="term" value="F:ATP binding"/>
    <property type="evidence" value="ECO:0007669"/>
    <property type="project" value="UniProtKB-UniRule"/>
</dbReference>
<dbReference type="NCBIfam" id="TIGR00191">
    <property type="entry name" value="thrB"/>
    <property type="match status" value="1"/>
</dbReference>
<evidence type="ECO:0000256" key="10">
    <source>
        <dbReference type="ARBA" id="ARBA00022840"/>
    </source>
</evidence>
<evidence type="ECO:0000256" key="4">
    <source>
        <dbReference type="ARBA" id="ARBA00017858"/>
    </source>
</evidence>
<keyword evidence="5 13" id="KW-0028">Amino-acid biosynthesis</keyword>
<dbReference type="GO" id="GO:0009088">
    <property type="term" value="P:threonine biosynthetic process"/>
    <property type="evidence" value="ECO:0007669"/>
    <property type="project" value="UniProtKB-UniRule"/>
</dbReference>
<feature type="binding site" evidence="13">
    <location>
        <begin position="79"/>
        <end position="89"/>
    </location>
    <ligand>
        <name>ATP</name>
        <dbReference type="ChEBI" id="CHEBI:30616"/>
    </ligand>
</feature>
<comment type="pathway">
    <text evidence="1 13">Amino-acid biosynthesis; L-threonine biosynthesis; L-threonine from L-aspartate: step 4/5.</text>
</comment>
<evidence type="ECO:0000256" key="2">
    <source>
        <dbReference type="ARBA" id="ARBA00007370"/>
    </source>
</evidence>
<dbReference type="SUPFAM" id="SSF55060">
    <property type="entry name" value="GHMP Kinase, C-terminal domain"/>
    <property type="match status" value="1"/>
</dbReference>
<evidence type="ECO:0000256" key="6">
    <source>
        <dbReference type="ARBA" id="ARBA00022679"/>
    </source>
</evidence>
<name>A0A0X8FMJ4_9LACT</name>
<dbReference type="AlphaFoldDB" id="A0A0X8FMJ4"/>
<dbReference type="GO" id="GO:0004413">
    <property type="term" value="F:homoserine kinase activity"/>
    <property type="evidence" value="ECO:0007669"/>
    <property type="project" value="UniProtKB-UniRule"/>
</dbReference>
<dbReference type="SUPFAM" id="SSF54211">
    <property type="entry name" value="Ribosomal protein S5 domain 2-like"/>
    <property type="match status" value="1"/>
</dbReference>
<dbReference type="Proteomes" id="UP000062260">
    <property type="component" value="Chromosome"/>
</dbReference>
<evidence type="ECO:0000256" key="11">
    <source>
        <dbReference type="ARBA" id="ARBA00049375"/>
    </source>
</evidence>
<reference evidence="16 17" key="1">
    <citation type="journal article" date="2016" name="Genome Announc.">
        <title>Complete Genome Sequences of Aerococcus christensenii CCUG 28831T, Aerococcus sanguinicola CCUG 43001T, Aerococcus urinae CCUG 36881T, Aerococcus urinaeequi CCUG 28094T, Aerococcus urinaehominis CCUG 42038 BT, and Aerococcus viridans CCUG 4311T.</title>
        <authorList>
            <person name="Carkaci D."/>
            <person name="Dargis R."/>
            <person name="Nielsen X.C."/>
            <person name="Skovgaard O."/>
            <person name="Fuursted K."/>
            <person name="Christensen J.J."/>
        </authorList>
    </citation>
    <scope>NUCLEOTIDE SEQUENCE [LARGE SCALE GENOMIC DNA]</scope>
    <source>
        <strain evidence="16 17">CCUG42038B</strain>
    </source>
</reference>
<dbReference type="STRING" id="128944.AWM75_06465"/>
<evidence type="ECO:0000313" key="17">
    <source>
        <dbReference type="Proteomes" id="UP000062260"/>
    </source>
</evidence>
<sequence length="293" mass="31234">MSVKIPATSANLGPGFDSIGLAVALYLTIDVIGPSASWRIDHNIADDIPKDENNLVVQTIRRLAPDSQPYHLKMVSDIPSARGLGSSSSAIVAGIELANILANKGWSDQDKVNIANQIEGHPDNIAPCILGGLVVSVALKPDDVLYTKEAFPDVAFVTTIPHYEVKTADARAVLPKHLPFAEAVRTSGIANVLSSKIVEGDVAAVGRLMAYDLFHEPYRQKLVPELTKIRSLLKDQAGAYGTYLSGAGPTIMTLADSRSANDIAKMISQQVADVTVEVLALDQDGSRVLNDSQ</sequence>
<dbReference type="InterPro" id="IPR036554">
    <property type="entry name" value="GHMP_kinase_C_sf"/>
</dbReference>
<dbReference type="InterPro" id="IPR006204">
    <property type="entry name" value="GHMP_kinase_N_dom"/>
</dbReference>
<feature type="domain" description="GHMP kinase N-terminal" evidence="14">
    <location>
        <begin position="54"/>
        <end position="132"/>
    </location>
</feature>
<evidence type="ECO:0000256" key="1">
    <source>
        <dbReference type="ARBA" id="ARBA00005015"/>
    </source>
</evidence>
<evidence type="ECO:0000259" key="15">
    <source>
        <dbReference type="Pfam" id="PF08544"/>
    </source>
</evidence>
<dbReference type="EC" id="2.7.1.39" evidence="3 13"/>
<keyword evidence="17" id="KW-1185">Reference proteome</keyword>
<dbReference type="PROSITE" id="PS00627">
    <property type="entry name" value="GHMP_KINASES_ATP"/>
    <property type="match status" value="1"/>
</dbReference>
<comment type="subcellular location">
    <subcellularLocation>
        <location evidence="13">Cytoplasm</location>
    </subcellularLocation>
</comment>
<dbReference type="InterPro" id="IPR020568">
    <property type="entry name" value="Ribosomal_Su5_D2-typ_SF"/>
</dbReference>
<dbReference type="Gene3D" id="3.30.70.890">
    <property type="entry name" value="GHMP kinase, C-terminal domain"/>
    <property type="match status" value="1"/>
</dbReference>
<comment type="similarity">
    <text evidence="2 13">Belongs to the GHMP kinase family. Homoserine kinase subfamily.</text>
</comment>
<organism evidence="16 17">
    <name type="scientific">Aerococcus urinaehominis</name>
    <dbReference type="NCBI Taxonomy" id="128944"/>
    <lineage>
        <taxon>Bacteria</taxon>
        <taxon>Bacillati</taxon>
        <taxon>Bacillota</taxon>
        <taxon>Bacilli</taxon>
        <taxon>Lactobacillales</taxon>
        <taxon>Aerococcaceae</taxon>
        <taxon>Aerococcus</taxon>
    </lineage>
</organism>
<dbReference type="PRINTS" id="PR00958">
    <property type="entry name" value="HOMSERKINASE"/>
</dbReference>
<keyword evidence="13" id="KW-0963">Cytoplasm</keyword>
<evidence type="ECO:0000256" key="7">
    <source>
        <dbReference type="ARBA" id="ARBA00022697"/>
    </source>
</evidence>
<dbReference type="Pfam" id="PF08544">
    <property type="entry name" value="GHMP_kinases_C"/>
    <property type="match status" value="1"/>
</dbReference>
<evidence type="ECO:0000259" key="14">
    <source>
        <dbReference type="Pfam" id="PF00288"/>
    </source>
</evidence>
<dbReference type="InterPro" id="IPR006203">
    <property type="entry name" value="GHMP_knse_ATP-bd_CS"/>
</dbReference>
<dbReference type="HAMAP" id="MF_00384">
    <property type="entry name" value="Homoser_kinase"/>
    <property type="match status" value="1"/>
</dbReference>
<dbReference type="UniPathway" id="UPA00050">
    <property type="reaction ID" value="UER00064"/>
</dbReference>
<protein>
    <recommendedName>
        <fullName evidence="4 13">Homoserine kinase</fullName>
        <shortName evidence="13">HK</shortName>
        <shortName evidence="13">HSK</shortName>
        <ecNumber evidence="3 13">2.7.1.39</ecNumber>
    </recommendedName>
</protein>
<evidence type="ECO:0000256" key="3">
    <source>
        <dbReference type="ARBA" id="ARBA00012078"/>
    </source>
</evidence>
<keyword evidence="9 13" id="KW-0418">Kinase</keyword>
<keyword evidence="6 13" id="KW-0808">Transferase</keyword>
<dbReference type="PANTHER" id="PTHR20861:SF1">
    <property type="entry name" value="HOMOSERINE KINASE"/>
    <property type="match status" value="1"/>
</dbReference>
<dbReference type="GO" id="GO:0005737">
    <property type="term" value="C:cytoplasm"/>
    <property type="evidence" value="ECO:0007669"/>
    <property type="project" value="UniProtKB-SubCell"/>
</dbReference>
<reference evidence="17" key="2">
    <citation type="submission" date="2016-01" db="EMBL/GenBank/DDBJ databases">
        <title>Six Aerococcus type strain genome sequencing and assembly using PacBio and Illumina Hiseq.</title>
        <authorList>
            <person name="Carkaci D."/>
            <person name="Dargis R."/>
            <person name="Nielsen X.C."/>
            <person name="Skovgaard O."/>
            <person name="Fuursted K."/>
            <person name="Christensen J.J."/>
        </authorList>
    </citation>
    <scope>NUCLEOTIDE SEQUENCE [LARGE SCALE GENOMIC DNA]</scope>
    <source>
        <strain evidence="17">CCUG42038B</strain>
    </source>
</reference>
<keyword evidence="7 13" id="KW-0791">Threonine biosynthesis</keyword>
<evidence type="ECO:0000256" key="13">
    <source>
        <dbReference type="HAMAP-Rule" id="MF_00384"/>
    </source>
</evidence>
<dbReference type="KEGG" id="auh:AWM75_06465"/>
<keyword evidence="8 13" id="KW-0547">Nucleotide-binding</keyword>
<dbReference type="Gene3D" id="3.30.230.10">
    <property type="match status" value="1"/>
</dbReference>
<comment type="catalytic activity">
    <reaction evidence="11 13">
        <text>L-homoserine + ATP = O-phospho-L-homoserine + ADP + H(+)</text>
        <dbReference type="Rhea" id="RHEA:13985"/>
        <dbReference type="ChEBI" id="CHEBI:15378"/>
        <dbReference type="ChEBI" id="CHEBI:30616"/>
        <dbReference type="ChEBI" id="CHEBI:57476"/>
        <dbReference type="ChEBI" id="CHEBI:57590"/>
        <dbReference type="ChEBI" id="CHEBI:456216"/>
        <dbReference type="EC" id="2.7.1.39"/>
    </reaction>
</comment>
<dbReference type="InterPro" id="IPR000870">
    <property type="entry name" value="Homoserine_kinase"/>
</dbReference>
<dbReference type="EMBL" id="CP014163">
    <property type="protein sequence ID" value="AMC00065.1"/>
    <property type="molecule type" value="Genomic_DNA"/>
</dbReference>
<dbReference type="PIRSF" id="PIRSF000676">
    <property type="entry name" value="Homoser_kin"/>
    <property type="match status" value="1"/>
</dbReference>
<dbReference type="PANTHER" id="PTHR20861">
    <property type="entry name" value="HOMOSERINE/4-DIPHOSPHOCYTIDYL-2-C-METHYL-D-ERYTHRITOL KINASE"/>
    <property type="match status" value="1"/>
</dbReference>
<evidence type="ECO:0000256" key="12">
    <source>
        <dbReference type="ARBA" id="ARBA00049954"/>
    </source>
</evidence>
<comment type="function">
    <text evidence="12 13">Catalyzes the ATP-dependent phosphorylation of L-homoserine to L-homoserine phosphate.</text>
</comment>
<proteinExistence type="inferred from homology"/>
<evidence type="ECO:0000256" key="5">
    <source>
        <dbReference type="ARBA" id="ARBA00022605"/>
    </source>
</evidence>
<dbReference type="Pfam" id="PF00288">
    <property type="entry name" value="GHMP_kinases_N"/>
    <property type="match status" value="1"/>
</dbReference>
<dbReference type="InterPro" id="IPR014721">
    <property type="entry name" value="Ribsml_uS5_D2-typ_fold_subgr"/>
</dbReference>